<keyword evidence="1" id="KW-1133">Transmembrane helix</keyword>
<keyword evidence="1" id="KW-0812">Transmembrane</keyword>
<dbReference type="PANTHER" id="PTHR36840:SF1">
    <property type="entry name" value="BLL5714 PROTEIN"/>
    <property type="match status" value="1"/>
</dbReference>
<feature type="transmembrane region" description="Helical" evidence="1">
    <location>
        <begin position="232"/>
        <end position="258"/>
    </location>
</feature>
<gene>
    <name evidence="2" type="ORF">NRB56_71220</name>
</gene>
<dbReference type="RefSeq" id="WP_153348748.1">
    <property type="nucleotide sequence ID" value="NZ_WEGI01000020.1"/>
</dbReference>
<dbReference type="EMBL" id="WEGI01000020">
    <property type="protein sequence ID" value="MQY31513.1"/>
    <property type="molecule type" value="Genomic_DNA"/>
</dbReference>
<dbReference type="Pfam" id="PF06772">
    <property type="entry name" value="LtrA"/>
    <property type="match status" value="1"/>
</dbReference>
<comment type="caution">
    <text evidence="2">The sequence shown here is derived from an EMBL/GenBank/DDBJ whole genome shotgun (WGS) entry which is preliminary data.</text>
</comment>
<dbReference type="AlphaFoldDB" id="A0A7K0E0B5"/>
<feature type="transmembrane region" description="Helical" evidence="1">
    <location>
        <begin position="369"/>
        <end position="388"/>
    </location>
</feature>
<protein>
    <recommendedName>
        <fullName evidence="4">Low temperature requirement protein A</fullName>
    </recommendedName>
</protein>
<accession>A0A7K0E0B5</accession>
<sequence>MTDALPTRLRPTAEDASVTQLELFFDLVMVFAFTQVTDLAAHESSVLNLLRAFLVLAVMWWVWISYAWLGNVVQADEGLARVAMFAATGAGLIIALTIPEAFHSQPGGWHGPLVFAVGYLVVRLIHLGMFWLASSHDRQLRAQVVRWAAGSITIGTSLLIVAGTTTGTAQVWLWIVAVAGDMLWTLFAGNGWRLNSAGHFAERHGLVVIIALGESIVSIGVGVAGLSISGPIVVGALLGLAVSGLLWWAYFDVAAKVVERVLKRERGERRAQIARNCYTYWHFPMVAGIAGLALGLKKLLHQLGGTEGHTIHEALPAVPLYALYGGVAVYLLGLVGFRHYATRVVLWPRVLAAGVLIALLPAAVGMPAIAALGLLCAVLAGLIAWETVRYAQPRDAVRHAE</sequence>
<organism evidence="2 3">
    <name type="scientific">Nocardia aurantia</name>
    <dbReference type="NCBI Taxonomy" id="2585199"/>
    <lineage>
        <taxon>Bacteria</taxon>
        <taxon>Bacillati</taxon>
        <taxon>Actinomycetota</taxon>
        <taxon>Actinomycetes</taxon>
        <taxon>Mycobacteriales</taxon>
        <taxon>Nocardiaceae</taxon>
        <taxon>Nocardia</taxon>
    </lineage>
</organism>
<dbReference type="PANTHER" id="PTHR36840">
    <property type="entry name" value="BLL5714 PROTEIN"/>
    <property type="match status" value="1"/>
</dbReference>
<feature type="transmembrane region" description="Helical" evidence="1">
    <location>
        <begin position="49"/>
        <end position="69"/>
    </location>
</feature>
<feature type="transmembrane region" description="Helical" evidence="1">
    <location>
        <begin position="344"/>
        <end position="363"/>
    </location>
</feature>
<reference evidence="2 3" key="1">
    <citation type="submission" date="2019-10" db="EMBL/GenBank/DDBJ databases">
        <title>Nocardia macrotermitis sp. nov. and Nocardia aurantia sp. nov., isolated from the gut of fungus growing-termite Macrotermes natalensis.</title>
        <authorList>
            <person name="Benndorf R."/>
            <person name="Schwitalla J."/>
            <person name="Martin K."/>
            <person name="De Beer W."/>
            <person name="Kaster A.-K."/>
            <person name="Vollmers J."/>
            <person name="Poulsen M."/>
            <person name="Beemelmanns C."/>
        </authorList>
    </citation>
    <scope>NUCLEOTIDE SEQUENCE [LARGE SCALE GENOMIC DNA]</scope>
    <source>
        <strain evidence="2 3">RB56</strain>
    </source>
</reference>
<keyword evidence="3" id="KW-1185">Reference proteome</keyword>
<dbReference type="InterPro" id="IPR010640">
    <property type="entry name" value="Low_temperature_requirement_A"/>
</dbReference>
<feature type="transmembrane region" description="Helical" evidence="1">
    <location>
        <begin position="171"/>
        <end position="192"/>
    </location>
</feature>
<feature type="transmembrane region" description="Helical" evidence="1">
    <location>
        <begin position="316"/>
        <end position="337"/>
    </location>
</feature>
<name>A0A7K0E0B5_9NOCA</name>
<dbReference type="Proteomes" id="UP000431401">
    <property type="component" value="Unassembled WGS sequence"/>
</dbReference>
<evidence type="ECO:0000313" key="2">
    <source>
        <dbReference type="EMBL" id="MQY31513.1"/>
    </source>
</evidence>
<feature type="transmembrane region" description="Helical" evidence="1">
    <location>
        <begin position="278"/>
        <end position="296"/>
    </location>
</feature>
<feature type="transmembrane region" description="Helical" evidence="1">
    <location>
        <begin position="78"/>
        <end position="98"/>
    </location>
</feature>
<evidence type="ECO:0000256" key="1">
    <source>
        <dbReference type="SAM" id="Phobius"/>
    </source>
</evidence>
<feature type="transmembrane region" description="Helical" evidence="1">
    <location>
        <begin position="144"/>
        <end position="165"/>
    </location>
</feature>
<proteinExistence type="predicted"/>
<evidence type="ECO:0008006" key="4">
    <source>
        <dbReference type="Google" id="ProtNLM"/>
    </source>
</evidence>
<feature type="transmembrane region" description="Helical" evidence="1">
    <location>
        <begin position="204"/>
        <end position="226"/>
    </location>
</feature>
<dbReference type="OrthoDB" id="7698234at2"/>
<evidence type="ECO:0000313" key="3">
    <source>
        <dbReference type="Proteomes" id="UP000431401"/>
    </source>
</evidence>
<feature type="transmembrane region" description="Helical" evidence="1">
    <location>
        <begin position="110"/>
        <end position="132"/>
    </location>
</feature>
<keyword evidence="1" id="KW-0472">Membrane</keyword>